<protein>
    <recommendedName>
        <fullName evidence="1">PHB de-polymerase C-terminal domain-containing protein</fullName>
    </recommendedName>
</protein>
<evidence type="ECO:0000259" key="1">
    <source>
        <dbReference type="Pfam" id="PF06850"/>
    </source>
</evidence>
<dbReference type="InterPro" id="IPR009656">
    <property type="entry name" value="PHB_depo_C"/>
</dbReference>
<evidence type="ECO:0000313" key="3">
    <source>
        <dbReference type="Proteomes" id="UP000018149"/>
    </source>
</evidence>
<gene>
    <name evidence="2" type="ORF">RMONA_08560</name>
</gene>
<dbReference type="EMBL" id="LN794217">
    <property type="protein sequence ID" value="CEO18056.1"/>
    <property type="molecule type" value="Genomic_DNA"/>
</dbReference>
<reference evidence="2 3" key="1">
    <citation type="submission" date="2015-01" db="EMBL/GenBank/DDBJ databases">
        <title>Draft genome sequence of Rickettsia monacensis strain IrR/Munich.</title>
        <authorList>
            <person name="Felsheim R.F."/>
            <person name="Johnson S.L."/>
            <person name="Kurtti T.J."/>
            <person name="Munderloh U.G."/>
        </authorList>
    </citation>
    <scope>NUCLEOTIDE SEQUENCE [LARGE SCALE GENOMIC DNA]</scope>
    <source>
        <strain evidence="2 3">IrR/Munich</strain>
    </source>
</reference>
<organism evidence="2 3">
    <name type="scientific">Rickettsia monacensis</name>
    <dbReference type="NCBI Taxonomy" id="109232"/>
    <lineage>
        <taxon>Bacteria</taxon>
        <taxon>Pseudomonadati</taxon>
        <taxon>Pseudomonadota</taxon>
        <taxon>Alphaproteobacteria</taxon>
        <taxon>Rickettsiales</taxon>
        <taxon>Rickettsiaceae</taxon>
        <taxon>Rickettsieae</taxon>
        <taxon>Rickettsia</taxon>
        <taxon>spotted fever group</taxon>
    </lineage>
</organism>
<evidence type="ECO:0000313" key="2">
    <source>
        <dbReference type="EMBL" id="CEO18056.1"/>
    </source>
</evidence>
<keyword evidence="3" id="KW-1185">Reference proteome</keyword>
<dbReference type="HOGENOM" id="CLU_3366998_0_0_5"/>
<dbReference type="Proteomes" id="UP000018149">
    <property type="component" value="Chromosome I"/>
</dbReference>
<dbReference type="AlphaFoldDB" id="A0A0B7J1N3"/>
<proteinExistence type="predicted"/>
<reference evidence="3" key="2">
    <citation type="submission" date="2015-01" db="EMBL/GenBank/DDBJ databases">
        <authorList>
            <person name="Felsheim R."/>
        </authorList>
    </citation>
    <scope>NUCLEOTIDE SEQUENCE [LARGE SCALE GENOMIC DNA]</scope>
    <source>
        <strain evidence="3">IrR/Munich</strain>
    </source>
</reference>
<dbReference type="Pfam" id="PF06850">
    <property type="entry name" value="PHB_depo_C"/>
    <property type="match status" value="1"/>
</dbReference>
<dbReference type="KEGG" id="rmc:RMONA_08560"/>
<feature type="domain" description="PHB de-polymerase C-terminal" evidence="1">
    <location>
        <begin position="1"/>
        <end position="25"/>
    </location>
</feature>
<accession>A0A0B7J1N3</accession>
<name>A0A0B7J1N3_9RICK</name>
<sequence>MPAEFYLQTIDEVFQQFSLARGKITPIMDKKYMVY</sequence>